<dbReference type="PROSITE" id="PS00181">
    <property type="entry name" value="GLNA_ATP"/>
    <property type="match status" value="1"/>
</dbReference>
<name>A0A8B4H782_9CORY</name>
<keyword evidence="3 13" id="KW-0436">Ligase</keyword>
<dbReference type="InterPro" id="IPR027303">
    <property type="entry name" value="Gln_synth_gly_rich_site"/>
</dbReference>
<comment type="similarity">
    <text evidence="2 8 9">Belongs to the glutamine synthetase family.</text>
</comment>
<evidence type="ECO:0000256" key="1">
    <source>
        <dbReference type="ARBA" id="ARBA00001946"/>
    </source>
</evidence>
<dbReference type="Gene3D" id="3.30.590.10">
    <property type="entry name" value="Glutamine synthetase/guanido kinase, catalytic domain"/>
    <property type="match status" value="1"/>
</dbReference>
<evidence type="ECO:0000313" key="14">
    <source>
        <dbReference type="Proteomes" id="UP000249886"/>
    </source>
</evidence>
<evidence type="ECO:0000256" key="7">
    <source>
        <dbReference type="ARBA" id="ARBA00022842"/>
    </source>
</evidence>
<dbReference type="Proteomes" id="UP000249886">
    <property type="component" value="Unassembled WGS sequence"/>
</dbReference>
<evidence type="ECO:0000256" key="5">
    <source>
        <dbReference type="ARBA" id="ARBA00022741"/>
    </source>
</evidence>
<evidence type="ECO:0000256" key="2">
    <source>
        <dbReference type="ARBA" id="ARBA00009897"/>
    </source>
</evidence>
<feature type="region of interest" description="Disordered" evidence="10">
    <location>
        <begin position="443"/>
        <end position="483"/>
    </location>
</feature>
<evidence type="ECO:0000256" key="3">
    <source>
        <dbReference type="ARBA" id="ARBA00022598"/>
    </source>
</evidence>
<keyword evidence="6" id="KW-0067">ATP-binding</keyword>
<gene>
    <name evidence="13" type="primary">glnA2</name>
    <name evidence="13" type="ORF">NCTC10254_01294</name>
</gene>
<dbReference type="InterPro" id="IPR008146">
    <property type="entry name" value="Gln_synth_cat_dom"/>
</dbReference>
<evidence type="ECO:0000259" key="12">
    <source>
        <dbReference type="PROSITE" id="PS51987"/>
    </source>
</evidence>
<dbReference type="PROSITE" id="PS51987">
    <property type="entry name" value="GS_CATALYTIC"/>
    <property type="match status" value="1"/>
</dbReference>
<dbReference type="GO" id="GO:0004356">
    <property type="term" value="F:glutamine synthetase activity"/>
    <property type="evidence" value="ECO:0007669"/>
    <property type="project" value="UniProtKB-EC"/>
</dbReference>
<dbReference type="GO" id="GO:0005524">
    <property type="term" value="F:ATP binding"/>
    <property type="evidence" value="ECO:0007669"/>
    <property type="project" value="UniProtKB-KW"/>
</dbReference>
<dbReference type="Pfam" id="PF00120">
    <property type="entry name" value="Gln-synt_C"/>
    <property type="match status" value="1"/>
</dbReference>
<dbReference type="SMART" id="SM01230">
    <property type="entry name" value="Gln-synt_C"/>
    <property type="match status" value="1"/>
</dbReference>
<dbReference type="GO" id="GO:0046872">
    <property type="term" value="F:metal ion binding"/>
    <property type="evidence" value="ECO:0007669"/>
    <property type="project" value="UniProtKB-KW"/>
</dbReference>
<dbReference type="PANTHER" id="PTHR43785:SF11">
    <property type="entry name" value="GAMMA-GLUTAMYLPOLYAMINE SYNTHETASE GLNA2"/>
    <property type="match status" value="1"/>
</dbReference>
<protein>
    <submittedName>
        <fullName evidence="13">Glutamine synthetase II</fullName>
        <ecNumber evidence="13">6.3.1.2</ecNumber>
    </submittedName>
</protein>
<dbReference type="EMBL" id="UARK01000006">
    <property type="protein sequence ID" value="SPW28298.1"/>
    <property type="molecule type" value="Genomic_DNA"/>
</dbReference>
<keyword evidence="5" id="KW-0547">Nucleotide-binding</keyword>
<organism evidence="13 14">
    <name type="scientific">Corynebacterium matruchotii</name>
    <dbReference type="NCBI Taxonomy" id="43768"/>
    <lineage>
        <taxon>Bacteria</taxon>
        <taxon>Bacillati</taxon>
        <taxon>Actinomycetota</taxon>
        <taxon>Actinomycetes</taxon>
        <taxon>Mycobacteriales</taxon>
        <taxon>Corynebacteriaceae</taxon>
        <taxon>Corynebacterium</taxon>
    </lineage>
</organism>
<dbReference type="SUPFAM" id="SSF54368">
    <property type="entry name" value="Glutamine synthetase, N-terminal domain"/>
    <property type="match status" value="1"/>
</dbReference>
<feature type="domain" description="GS beta-grasp" evidence="11">
    <location>
        <begin position="19"/>
        <end position="106"/>
    </location>
</feature>
<feature type="compositionally biased region" description="Basic residues" evidence="10">
    <location>
        <begin position="451"/>
        <end position="468"/>
    </location>
</feature>
<evidence type="ECO:0000259" key="11">
    <source>
        <dbReference type="PROSITE" id="PS51986"/>
    </source>
</evidence>
<proteinExistence type="inferred from homology"/>
<dbReference type="InterPro" id="IPR036651">
    <property type="entry name" value="Gln_synt_N_sf"/>
</dbReference>
<accession>A0A8B4H782</accession>
<dbReference type="InterPro" id="IPR014746">
    <property type="entry name" value="Gln_synth/guanido_kin_cat_dom"/>
</dbReference>
<dbReference type="PROSITE" id="PS51986">
    <property type="entry name" value="GS_BETA_GRASP"/>
    <property type="match status" value="1"/>
</dbReference>
<dbReference type="FunFam" id="3.30.590.10:FF:000003">
    <property type="entry name" value="Glutamine synthetase 2"/>
    <property type="match status" value="1"/>
</dbReference>
<dbReference type="Gene3D" id="3.10.20.70">
    <property type="entry name" value="Glutamine synthetase, N-terminal domain"/>
    <property type="match status" value="1"/>
</dbReference>
<feature type="domain" description="GS catalytic" evidence="12">
    <location>
        <begin position="113"/>
        <end position="475"/>
    </location>
</feature>
<dbReference type="GO" id="GO:0006542">
    <property type="term" value="P:glutamine biosynthetic process"/>
    <property type="evidence" value="ECO:0007669"/>
    <property type="project" value="InterPro"/>
</dbReference>
<dbReference type="SUPFAM" id="SSF55931">
    <property type="entry name" value="Glutamine synthetase/guanido kinase"/>
    <property type="match status" value="1"/>
</dbReference>
<keyword evidence="7" id="KW-0460">Magnesium</keyword>
<dbReference type="AlphaFoldDB" id="A0A8B4H782"/>
<evidence type="ECO:0000256" key="4">
    <source>
        <dbReference type="ARBA" id="ARBA00022723"/>
    </source>
</evidence>
<dbReference type="Pfam" id="PF03951">
    <property type="entry name" value="Gln-synt_N"/>
    <property type="match status" value="1"/>
</dbReference>
<evidence type="ECO:0000256" key="9">
    <source>
        <dbReference type="RuleBase" id="RU000384"/>
    </source>
</evidence>
<keyword evidence="4" id="KW-0479">Metal-binding</keyword>
<comment type="cofactor">
    <cofactor evidence="1">
        <name>Mg(2+)</name>
        <dbReference type="ChEBI" id="CHEBI:18420"/>
    </cofactor>
</comment>
<dbReference type="EC" id="6.3.1.2" evidence="13"/>
<dbReference type="PANTHER" id="PTHR43785">
    <property type="entry name" value="GAMMA-GLUTAMYLPUTRESCINE SYNTHETASE"/>
    <property type="match status" value="1"/>
</dbReference>
<reference evidence="13 14" key="1">
    <citation type="submission" date="2018-06" db="EMBL/GenBank/DDBJ databases">
        <authorList>
            <consortium name="Pathogen Informatics"/>
            <person name="Doyle S."/>
        </authorList>
    </citation>
    <scope>NUCLEOTIDE SEQUENCE [LARGE SCALE GENOMIC DNA]</scope>
    <source>
        <strain evidence="13 14">NCTC10254</strain>
    </source>
</reference>
<comment type="caution">
    <text evidence="13">The sequence shown here is derived from an EMBL/GenBank/DDBJ whole genome shotgun (WGS) entry which is preliminary data.</text>
</comment>
<evidence type="ECO:0000313" key="13">
    <source>
        <dbReference type="EMBL" id="SPW28298.1"/>
    </source>
</evidence>
<sequence>MVKPMDSQQEYVLRAVEERDIRIVRLWFSDILGTLKSVAIAPAELESAFAEGIGFDGSAIEGFSRISESDTIAMPDPSTFQLLPLGVGDGGIKSARMFCDILNPDGQAFYSDPRQVLRRQVQTAADEGFTCKVSPEIEFYLVEDQETDGRPPKPTDDGSYFDQANRSLAPYFRRDAMLALEDMGIPVEFSHHETAPGQQEIDLRHADILTMGDSIMTFRYITKLIAHRNNVAATFMPKPFTDYAGSAMHTHMSLFEGDINAFHDPDAEFSLSRTGQQFIAGILTHANEISAVTNQWTNSYKRILFGSEAPTAATWGVSNRSAMVRVPTYRLGKAESRRVEVRSPDSACNPYLALAVLLAAGLRGIRDGYELNEPAEDDIAALTRRERRALGYVDLPASLDQALREMEKSDFVADILGEHVFEFFLRNKWREWHDYQKQITPWNSKTTSASKMRKHDHPAHHPQPHPHPRSPQPHQSQSRQRPHLAWLVE</sequence>
<evidence type="ECO:0000256" key="8">
    <source>
        <dbReference type="PROSITE-ProRule" id="PRU01330"/>
    </source>
</evidence>
<dbReference type="InterPro" id="IPR008147">
    <property type="entry name" value="Gln_synt_N"/>
</dbReference>
<evidence type="ECO:0000256" key="10">
    <source>
        <dbReference type="SAM" id="MobiDB-lite"/>
    </source>
</evidence>
<evidence type="ECO:0000256" key="6">
    <source>
        <dbReference type="ARBA" id="ARBA00022840"/>
    </source>
</evidence>